<feature type="domain" description="Myb/SANT-like DNA-binding" evidence="2">
    <location>
        <begin position="1"/>
        <end position="53"/>
    </location>
</feature>
<feature type="region of interest" description="Disordered" evidence="1">
    <location>
        <begin position="93"/>
        <end position="145"/>
    </location>
</feature>
<evidence type="ECO:0000313" key="3">
    <source>
        <dbReference type="EMBL" id="KAL1276273.1"/>
    </source>
</evidence>
<reference evidence="3 4" key="1">
    <citation type="submission" date="2023-09" db="EMBL/GenBank/DDBJ databases">
        <authorList>
            <person name="Wang M."/>
        </authorList>
    </citation>
    <scope>NUCLEOTIDE SEQUENCE [LARGE SCALE GENOMIC DNA]</scope>
    <source>
        <strain evidence="3">GT-2023</strain>
        <tissue evidence="3">Liver</tissue>
    </source>
</reference>
<gene>
    <name evidence="3" type="ORF">QQF64_035896</name>
</gene>
<evidence type="ECO:0000313" key="4">
    <source>
        <dbReference type="Proteomes" id="UP001558613"/>
    </source>
</evidence>
<protein>
    <recommendedName>
        <fullName evidence="2">Myb/SANT-like DNA-binding domain-containing protein</fullName>
    </recommendedName>
</protein>
<accession>A0ABR3NH24</accession>
<evidence type="ECO:0000259" key="2">
    <source>
        <dbReference type="Pfam" id="PF13837"/>
    </source>
</evidence>
<proteinExistence type="predicted"/>
<dbReference type="InterPro" id="IPR044822">
    <property type="entry name" value="Myb_DNA-bind_4"/>
</dbReference>
<name>A0ABR3NH24_9TELE</name>
<evidence type="ECO:0000256" key="1">
    <source>
        <dbReference type="SAM" id="MobiDB-lite"/>
    </source>
</evidence>
<feature type="compositionally biased region" description="Low complexity" evidence="1">
    <location>
        <begin position="203"/>
        <end position="229"/>
    </location>
</feature>
<feature type="region of interest" description="Disordered" evidence="1">
    <location>
        <begin position="203"/>
        <end position="263"/>
    </location>
</feature>
<organism evidence="3 4">
    <name type="scientific">Cirrhinus molitorella</name>
    <name type="common">mud carp</name>
    <dbReference type="NCBI Taxonomy" id="172907"/>
    <lineage>
        <taxon>Eukaryota</taxon>
        <taxon>Metazoa</taxon>
        <taxon>Chordata</taxon>
        <taxon>Craniata</taxon>
        <taxon>Vertebrata</taxon>
        <taxon>Euteleostomi</taxon>
        <taxon>Actinopterygii</taxon>
        <taxon>Neopterygii</taxon>
        <taxon>Teleostei</taxon>
        <taxon>Ostariophysi</taxon>
        <taxon>Cypriniformes</taxon>
        <taxon>Cyprinidae</taxon>
        <taxon>Labeoninae</taxon>
        <taxon>Labeonini</taxon>
        <taxon>Cirrhinus</taxon>
    </lineage>
</organism>
<sequence>MKEKGFDKPWQILRSKWKALKQKYLSEKRQLCKSGAGGRGKVKFKYFDQMDEILGQRPIVTSMNTVLHSIDDADEDSEMAGCSNDLSSDSLELTASCDDGSMTPHDEAPDTPNVLEERERESSTLSSQESWRQPRRRRSSHQMDIFKEQARQDQAILSTMTEVLNRAGCFERATEAAERHAYALEALAGAQHTFACQQPPYLLQHPPTYQQQQPPYLSQTKQPPYYHHPQQPPPSSQPQSRWYHPQHQSPTTSPGHSPSYQNL</sequence>
<dbReference type="Proteomes" id="UP001558613">
    <property type="component" value="Unassembled WGS sequence"/>
</dbReference>
<comment type="caution">
    <text evidence="3">The sequence shown here is derived from an EMBL/GenBank/DDBJ whole genome shotgun (WGS) entry which is preliminary data.</text>
</comment>
<keyword evidence="4" id="KW-1185">Reference proteome</keyword>
<dbReference type="Pfam" id="PF13837">
    <property type="entry name" value="Myb_DNA-bind_4"/>
    <property type="match status" value="1"/>
</dbReference>
<dbReference type="EMBL" id="JAYMGO010000004">
    <property type="protein sequence ID" value="KAL1276273.1"/>
    <property type="molecule type" value="Genomic_DNA"/>
</dbReference>
<feature type="compositionally biased region" description="Polar residues" evidence="1">
    <location>
        <begin position="246"/>
        <end position="263"/>
    </location>
</feature>